<evidence type="ECO:0000256" key="2">
    <source>
        <dbReference type="ARBA" id="ARBA00022695"/>
    </source>
</evidence>
<keyword evidence="9" id="KW-0695">RNA-directed DNA polymerase</keyword>
<dbReference type="Gene3D" id="3.30.70.270">
    <property type="match status" value="2"/>
</dbReference>
<dbReference type="Pfam" id="PF17919">
    <property type="entry name" value="RT_RNaseH_2"/>
    <property type="match status" value="1"/>
</dbReference>
<dbReference type="InterPro" id="IPR036397">
    <property type="entry name" value="RNaseH_sf"/>
</dbReference>
<accession>A0A913ZGD8</accession>
<dbReference type="OrthoDB" id="775972at2759"/>
<dbReference type="Gene3D" id="2.40.70.10">
    <property type="entry name" value="Acid Proteases"/>
    <property type="match status" value="1"/>
</dbReference>
<feature type="region of interest" description="Disordered" evidence="10">
    <location>
        <begin position="195"/>
        <end position="215"/>
    </location>
</feature>
<proteinExistence type="predicted"/>
<evidence type="ECO:0000313" key="15">
    <source>
        <dbReference type="Proteomes" id="UP000887568"/>
    </source>
</evidence>
<dbReference type="PROSITE" id="PS50878">
    <property type="entry name" value="RT_POL"/>
    <property type="match status" value="1"/>
</dbReference>
<dbReference type="CDD" id="cd09274">
    <property type="entry name" value="RNase_HI_RT_Ty3"/>
    <property type="match status" value="1"/>
</dbReference>
<dbReference type="Pfam" id="PF00078">
    <property type="entry name" value="RVT_1"/>
    <property type="match status" value="1"/>
</dbReference>
<evidence type="ECO:0000256" key="7">
    <source>
        <dbReference type="ARBA" id="ARBA00022884"/>
    </source>
</evidence>
<dbReference type="GO" id="GO:0004190">
    <property type="term" value="F:aspartic-type endopeptidase activity"/>
    <property type="evidence" value="ECO:0007669"/>
    <property type="project" value="InterPro"/>
</dbReference>
<dbReference type="InterPro" id="IPR012337">
    <property type="entry name" value="RNaseH-like_sf"/>
</dbReference>
<dbReference type="RefSeq" id="XP_038050843.1">
    <property type="nucleotide sequence ID" value="XM_038194915.1"/>
</dbReference>
<dbReference type="InterPro" id="IPR041588">
    <property type="entry name" value="Integrase_H2C2"/>
</dbReference>
<evidence type="ECO:0000256" key="9">
    <source>
        <dbReference type="ARBA" id="ARBA00022918"/>
    </source>
</evidence>
<dbReference type="FunFam" id="3.30.70.270:FF:000026">
    <property type="entry name" value="Transposon Ty3-G Gag-Pol polyprotein"/>
    <property type="match status" value="1"/>
</dbReference>
<dbReference type="FunFam" id="1.10.340.70:FF:000003">
    <property type="entry name" value="Protein CBG25708"/>
    <property type="match status" value="1"/>
</dbReference>
<dbReference type="CDD" id="cd01647">
    <property type="entry name" value="RT_LTR"/>
    <property type="match status" value="1"/>
</dbReference>
<keyword evidence="2" id="KW-0548">Nucleotidyltransferase</keyword>
<dbReference type="Pfam" id="PF00665">
    <property type="entry name" value="rve"/>
    <property type="match status" value="1"/>
</dbReference>
<keyword evidence="6" id="KW-0460">Magnesium</keyword>
<dbReference type="SUPFAM" id="SSF50630">
    <property type="entry name" value="Acid proteases"/>
    <property type="match status" value="1"/>
</dbReference>
<dbReference type="FunFam" id="3.30.420.10:FF:000063">
    <property type="entry name" value="Retrovirus-related Pol polyprotein from transposon 297-like Protein"/>
    <property type="match status" value="1"/>
</dbReference>
<dbReference type="PROSITE" id="PS50175">
    <property type="entry name" value="ASP_PROT_RETROV"/>
    <property type="match status" value="1"/>
</dbReference>
<dbReference type="GO" id="GO:0004519">
    <property type="term" value="F:endonuclease activity"/>
    <property type="evidence" value="ECO:0007669"/>
    <property type="project" value="UniProtKB-KW"/>
</dbReference>
<dbReference type="Gene3D" id="3.10.10.10">
    <property type="entry name" value="HIV Type 1 Reverse Transcriptase, subunit A, domain 1"/>
    <property type="match status" value="1"/>
</dbReference>
<dbReference type="CDD" id="cd05481">
    <property type="entry name" value="retropepsin_like_LTR_1"/>
    <property type="match status" value="1"/>
</dbReference>
<dbReference type="InterPro" id="IPR001995">
    <property type="entry name" value="Peptidase_A2_cat"/>
</dbReference>
<keyword evidence="8" id="KW-0229">DNA integration</keyword>
<keyword evidence="5" id="KW-0378">Hydrolase</keyword>
<dbReference type="OMA" id="HARDERC"/>
<dbReference type="Pfam" id="PF17921">
    <property type="entry name" value="Integrase_H2C2"/>
    <property type="match status" value="1"/>
</dbReference>
<dbReference type="InterPro" id="IPR001584">
    <property type="entry name" value="Integrase_cat-core"/>
</dbReference>
<evidence type="ECO:0000259" key="13">
    <source>
        <dbReference type="PROSITE" id="PS50994"/>
    </source>
</evidence>
<evidence type="ECO:0000256" key="6">
    <source>
        <dbReference type="ARBA" id="ARBA00022842"/>
    </source>
</evidence>
<feature type="domain" description="Reverse transcriptase" evidence="12">
    <location>
        <begin position="446"/>
        <end position="623"/>
    </location>
</feature>
<dbReference type="Proteomes" id="UP000887568">
    <property type="component" value="Unplaced"/>
</dbReference>
<evidence type="ECO:0000259" key="11">
    <source>
        <dbReference type="PROSITE" id="PS50175"/>
    </source>
</evidence>
<keyword evidence="4" id="KW-0255">Endonuclease</keyword>
<dbReference type="SUPFAM" id="SSF53098">
    <property type="entry name" value="Ribonuclease H-like"/>
    <property type="match status" value="1"/>
</dbReference>
<dbReference type="GO" id="GO:0003964">
    <property type="term" value="F:RNA-directed DNA polymerase activity"/>
    <property type="evidence" value="ECO:0007669"/>
    <property type="project" value="UniProtKB-KW"/>
</dbReference>
<evidence type="ECO:0000256" key="3">
    <source>
        <dbReference type="ARBA" id="ARBA00022722"/>
    </source>
</evidence>
<evidence type="ECO:0000256" key="5">
    <source>
        <dbReference type="ARBA" id="ARBA00022801"/>
    </source>
</evidence>
<feature type="compositionally biased region" description="Basic residues" evidence="10">
    <location>
        <begin position="195"/>
        <end position="208"/>
    </location>
</feature>
<evidence type="ECO:0008006" key="16">
    <source>
        <dbReference type="Google" id="ProtNLM"/>
    </source>
</evidence>
<dbReference type="PROSITE" id="PS00141">
    <property type="entry name" value="ASP_PROTEASE"/>
    <property type="match status" value="1"/>
</dbReference>
<dbReference type="PANTHER" id="PTHR37984">
    <property type="entry name" value="PROTEIN CBG26694"/>
    <property type="match status" value="1"/>
</dbReference>
<dbReference type="InterPro" id="IPR043128">
    <property type="entry name" value="Rev_trsase/Diguanyl_cyclase"/>
</dbReference>
<organism evidence="14 15">
    <name type="scientific">Patiria miniata</name>
    <name type="common">Bat star</name>
    <name type="synonym">Asterina miniata</name>
    <dbReference type="NCBI Taxonomy" id="46514"/>
    <lineage>
        <taxon>Eukaryota</taxon>
        <taxon>Metazoa</taxon>
        <taxon>Echinodermata</taxon>
        <taxon>Eleutherozoa</taxon>
        <taxon>Asterozoa</taxon>
        <taxon>Asteroidea</taxon>
        <taxon>Valvatacea</taxon>
        <taxon>Valvatida</taxon>
        <taxon>Asterinidae</taxon>
        <taxon>Patiria</taxon>
    </lineage>
</organism>
<evidence type="ECO:0000256" key="1">
    <source>
        <dbReference type="ARBA" id="ARBA00022679"/>
    </source>
</evidence>
<dbReference type="GO" id="GO:0006508">
    <property type="term" value="P:proteolysis"/>
    <property type="evidence" value="ECO:0007669"/>
    <property type="project" value="InterPro"/>
</dbReference>
<dbReference type="InterPro" id="IPR050951">
    <property type="entry name" value="Retrovirus_Pol_polyprotein"/>
</dbReference>
<dbReference type="InterPro" id="IPR021109">
    <property type="entry name" value="Peptidase_aspartic_dom_sf"/>
</dbReference>
<evidence type="ECO:0000259" key="12">
    <source>
        <dbReference type="PROSITE" id="PS50878"/>
    </source>
</evidence>
<feature type="compositionally biased region" description="Basic and acidic residues" evidence="10">
    <location>
        <begin position="1277"/>
        <end position="1286"/>
    </location>
</feature>
<evidence type="ECO:0000256" key="8">
    <source>
        <dbReference type="ARBA" id="ARBA00022908"/>
    </source>
</evidence>
<feature type="region of interest" description="Disordered" evidence="10">
    <location>
        <begin position="1256"/>
        <end position="1286"/>
    </location>
</feature>
<protein>
    <recommendedName>
        <fullName evidence="16">Endonuclease</fullName>
    </recommendedName>
</protein>
<dbReference type="SUPFAM" id="SSF56672">
    <property type="entry name" value="DNA/RNA polymerases"/>
    <property type="match status" value="1"/>
</dbReference>
<feature type="domain" description="Peptidase A2" evidence="11">
    <location>
        <begin position="299"/>
        <end position="378"/>
    </location>
</feature>
<sequence>MTQSTSLGAVSSAPLIGRLDQYDQVEDIRNYIERLNLYFVANDIPAAKQSAVLLSAVGATVYKTVKSLAEPTPVSAKSFKELCDMLVSHYGPKRLVVAERFRFYKREQHMDESIAQYAVALRDLASPCQFGTFLDDALRDRLICGLRSEYVQKHLLTKDSLTFQKALDVAKTLETATKDLREIKGAHNTAAVHAMHPKPRQKMPHNRSTKPNTHQARCPNCGYDPSHATCPARGQKCKSCHKTGHFSRVCRSKPKHTRAVMAPTSSDDETEFFVGSVSSKNAPSHTSWRQTILVEKKPINFLLDTGSEVNILPLHVYHTLKLHNPTLQSTTTTRLCGFFGGKVQPRGQKRLSCEVKGKYHILTFLIIGDGEPVLGKHACVSLNLVQRVYTMINDDDVYEGTGCLKGPPVKIKLTENATPHCVHAPRRIPLPLHPQLKAELDKMEKQGIVTRITEPTDWCAPIVIAPKKNGNIRVCVDLRMLNKAVAREQFSIPTLEEVLGKIAGAQLFSVLDAKHGFWQIPLHPDSQKLTTFITPFGRFCFNRLPFGITSAPELYQRIMSDLLVNLPGVVVYMDDVLVTGATPEEHDARLRHVLQILQGAGLKLNKDKCKIAQEQVHFLGHRLDKRGIHPDPAKLDAILQMSPPTTKEEVKRLMGMVNWLSRFIPHAATVAAPINALMKGDTEWTWGPAQRSAFRHLKTLLTTAPTLAYYDPTKSTMVSADASSYGIGGYILQKQEDESWRPVAYCSRSLTRAEQRYAQIEKELLAAVWSCERFFVYLRGLRVTLQTDHKPLVSLINKKDLCDAPLRCQRLLMRLMRYNCEAEYTPGKDLVVADALSRAPLQRDKVAEPDEDLEGEIEAHVHLITTQWPASDAKLVEIALETSHDRTLSAVITHVKDGWPKYQKDVDPELKRFWDDQDKISLVGGILTYGDRIVIPQSLRQQMLQRIHEGHQGVSKSRLRANQALWWPGMSTDIAQYVQSCPHCQDMQPSQRAEPLMSTPLPQRPWQQIACDLAEVKGKMYLVLVDYYSRWIELHHLHSTTAKSVINFIKATFARYGIPEVVVTDNGPQFLGEFDQFAREYNFQHITSSPYYPQANGQAEKAVHIAKRLLSQDDPVRALMLYRSTPLPSLGQSPASLLMGREIRTTLPILPRNLQPKKVDHNKLKATDNMNKQKSGQTFNKRHGARQLDDLMPGDKVKIRTKGQLSPEGEVVRQAGTPRSYIININGTEYRRNRRHIFLLPKPSLDPVLDIQTSCKETKDPQPAESRPTRVTRPPVWHKDYIVSQN</sequence>
<dbReference type="GeneID" id="119723993"/>
<keyword evidence="15" id="KW-1185">Reference proteome</keyword>
<dbReference type="PROSITE" id="PS50994">
    <property type="entry name" value="INTEGRASE"/>
    <property type="match status" value="1"/>
</dbReference>
<dbReference type="GO" id="GO:0015074">
    <property type="term" value="P:DNA integration"/>
    <property type="evidence" value="ECO:0007669"/>
    <property type="project" value="UniProtKB-KW"/>
</dbReference>
<evidence type="ECO:0000313" key="14">
    <source>
        <dbReference type="EnsemblMetazoa" id="XP_038050843.1"/>
    </source>
</evidence>
<dbReference type="Gene3D" id="1.10.340.70">
    <property type="match status" value="1"/>
</dbReference>
<dbReference type="InterPro" id="IPR000477">
    <property type="entry name" value="RT_dom"/>
</dbReference>
<reference evidence="14" key="1">
    <citation type="submission" date="2022-11" db="UniProtKB">
        <authorList>
            <consortium name="EnsemblMetazoa"/>
        </authorList>
    </citation>
    <scope>IDENTIFICATION</scope>
</reference>
<dbReference type="PANTHER" id="PTHR37984:SF9">
    <property type="entry name" value="INTEGRASE CATALYTIC DOMAIN-CONTAINING PROTEIN"/>
    <property type="match status" value="1"/>
</dbReference>
<dbReference type="InterPro" id="IPR041577">
    <property type="entry name" value="RT_RNaseH_2"/>
</dbReference>
<feature type="domain" description="Integrase catalytic" evidence="13">
    <location>
        <begin position="1001"/>
        <end position="1159"/>
    </location>
</feature>
<dbReference type="InterPro" id="IPR043502">
    <property type="entry name" value="DNA/RNA_pol_sf"/>
</dbReference>
<evidence type="ECO:0000256" key="4">
    <source>
        <dbReference type="ARBA" id="ARBA00022759"/>
    </source>
</evidence>
<dbReference type="Gene3D" id="3.30.420.10">
    <property type="entry name" value="Ribonuclease H-like superfamily/Ribonuclease H"/>
    <property type="match status" value="1"/>
</dbReference>
<keyword evidence="3" id="KW-0540">Nuclease</keyword>
<dbReference type="EnsemblMetazoa" id="XM_038194915.1">
    <property type="protein sequence ID" value="XP_038050843.1"/>
    <property type="gene ID" value="LOC119723993"/>
</dbReference>
<keyword evidence="7" id="KW-0694">RNA-binding</keyword>
<evidence type="ECO:0000256" key="10">
    <source>
        <dbReference type="SAM" id="MobiDB-lite"/>
    </source>
</evidence>
<name>A0A913ZGD8_PATMI</name>
<dbReference type="GO" id="GO:0003723">
    <property type="term" value="F:RNA binding"/>
    <property type="evidence" value="ECO:0007669"/>
    <property type="project" value="UniProtKB-KW"/>
</dbReference>
<keyword evidence="1" id="KW-0808">Transferase</keyword>
<dbReference type="InterPro" id="IPR001969">
    <property type="entry name" value="Aspartic_peptidase_AS"/>
</dbReference>